<evidence type="ECO:0000313" key="3">
    <source>
        <dbReference type="Proteomes" id="UP000824120"/>
    </source>
</evidence>
<feature type="compositionally biased region" description="Basic and acidic residues" evidence="1">
    <location>
        <begin position="87"/>
        <end position="108"/>
    </location>
</feature>
<comment type="caution">
    <text evidence="2">The sequence shown here is derived from an EMBL/GenBank/DDBJ whole genome shotgun (WGS) entry which is preliminary data.</text>
</comment>
<evidence type="ECO:0000256" key="1">
    <source>
        <dbReference type="SAM" id="MobiDB-lite"/>
    </source>
</evidence>
<gene>
    <name evidence="2" type="ORF">H5410_057098</name>
</gene>
<feature type="region of interest" description="Disordered" evidence="1">
    <location>
        <begin position="87"/>
        <end position="148"/>
    </location>
</feature>
<name>A0A9J5WP57_SOLCO</name>
<evidence type="ECO:0000313" key="2">
    <source>
        <dbReference type="EMBL" id="KAG5576964.1"/>
    </source>
</evidence>
<dbReference type="Proteomes" id="UP000824120">
    <property type="component" value="Chromosome 11"/>
</dbReference>
<dbReference type="AlphaFoldDB" id="A0A9J5WP57"/>
<reference evidence="2 3" key="1">
    <citation type="submission" date="2020-09" db="EMBL/GenBank/DDBJ databases">
        <title>De no assembly of potato wild relative species, Solanum commersonii.</title>
        <authorList>
            <person name="Cho K."/>
        </authorList>
    </citation>
    <scope>NUCLEOTIDE SEQUENCE [LARGE SCALE GENOMIC DNA]</scope>
    <source>
        <strain evidence="2">LZ3.2</strain>
        <tissue evidence="2">Leaf</tissue>
    </source>
</reference>
<proteinExistence type="predicted"/>
<dbReference type="OrthoDB" id="913391at2759"/>
<organism evidence="2 3">
    <name type="scientific">Solanum commersonii</name>
    <name type="common">Commerson's wild potato</name>
    <name type="synonym">Commerson's nightshade</name>
    <dbReference type="NCBI Taxonomy" id="4109"/>
    <lineage>
        <taxon>Eukaryota</taxon>
        <taxon>Viridiplantae</taxon>
        <taxon>Streptophyta</taxon>
        <taxon>Embryophyta</taxon>
        <taxon>Tracheophyta</taxon>
        <taxon>Spermatophyta</taxon>
        <taxon>Magnoliopsida</taxon>
        <taxon>eudicotyledons</taxon>
        <taxon>Gunneridae</taxon>
        <taxon>Pentapetalae</taxon>
        <taxon>asterids</taxon>
        <taxon>lamiids</taxon>
        <taxon>Solanales</taxon>
        <taxon>Solanaceae</taxon>
        <taxon>Solanoideae</taxon>
        <taxon>Solaneae</taxon>
        <taxon>Solanum</taxon>
    </lineage>
</organism>
<protein>
    <recommendedName>
        <fullName evidence="4">Gag-pol polyprotein</fullName>
    </recommendedName>
</protein>
<accession>A0A9J5WP57</accession>
<sequence>MRETKVQEFLTLEHDSLSVHEYSLKSQLSCYASKIVADIRSRMNLFVARMSRLSSKEGKAVILIGDMDIAGLMTHVKKLEKENLRNREEFKNTRAKASGKEFGKEKSNANRSSFQHKQKGSSPSFVGAPASRNKYEARPAQSQGSMAQGSSKIPVCAKCGRNHLRMCCDGTNGCFKCV</sequence>
<keyword evidence="3" id="KW-1185">Reference proteome</keyword>
<dbReference type="EMBL" id="JACXVP010000011">
    <property type="protein sequence ID" value="KAG5576964.1"/>
    <property type="molecule type" value="Genomic_DNA"/>
</dbReference>
<evidence type="ECO:0008006" key="4">
    <source>
        <dbReference type="Google" id="ProtNLM"/>
    </source>
</evidence>